<accession>A0A6J5M0G8</accession>
<name>A0A6J5M0G8_9CAUD</name>
<sequence>MTGTYSNDATKHTLVLGGFPMGGFADGGEPMWTPDGDSASASIGADNFTTVNNLPYLATITFTLSAGSPSVTALGALFPRFKGSQPFLFKNGSNGSTILGVATLKKTPDVGLKTVDDGYQYTFIASDNVINLKGV</sequence>
<protein>
    <submittedName>
        <fullName evidence="1">Uncharacterized protein</fullName>
    </submittedName>
</protein>
<proteinExistence type="predicted"/>
<dbReference type="EMBL" id="LR796351">
    <property type="protein sequence ID" value="CAB4139043.1"/>
    <property type="molecule type" value="Genomic_DNA"/>
</dbReference>
<organism evidence="1">
    <name type="scientific">uncultured Caudovirales phage</name>
    <dbReference type="NCBI Taxonomy" id="2100421"/>
    <lineage>
        <taxon>Viruses</taxon>
        <taxon>Duplodnaviria</taxon>
        <taxon>Heunggongvirae</taxon>
        <taxon>Uroviricota</taxon>
        <taxon>Caudoviricetes</taxon>
        <taxon>Peduoviridae</taxon>
        <taxon>Maltschvirus</taxon>
        <taxon>Maltschvirus maltsch</taxon>
    </lineage>
</organism>
<evidence type="ECO:0000313" key="1">
    <source>
        <dbReference type="EMBL" id="CAB4139043.1"/>
    </source>
</evidence>
<gene>
    <name evidence="1" type="ORF">UFOVP338_10</name>
</gene>
<reference evidence="1" key="1">
    <citation type="submission" date="2020-04" db="EMBL/GenBank/DDBJ databases">
        <authorList>
            <person name="Chiriac C."/>
            <person name="Salcher M."/>
            <person name="Ghai R."/>
            <person name="Kavagutti S V."/>
        </authorList>
    </citation>
    <scope>NUCLEOTIDE SEQUENCE</scope>
</reference>